<protein>
    <recommendedName>
        <fullName evidence="12">Bacteriocin</fullName>
    </recommendedName>
</protein>
<dbReference type="RefSeq" id="WP_117714586.1">
    <property type="nucleotide sequence ID" value="NZ_DAWDCN010000008.1"/>
</dbReference>
<organism evidence="3 8">
    <name type="scientific">Agathobacter rectalis</name>
    <dbReference type="NCBI Taxonomy" id="39491"/>
    <lineage>
        <taxon>Bacteria</taxon>
        <taxon>Bacillati</taxon>
        <taxon>Bacillota</taxon>
        <taxon>Clostridia</taxon>
        <taxon>Lachnospirales</taxon>
        <taxon>Lachnospiraceae</taxon>
        <taxon>Agathobacter</taxon>
    </lineage>
</organism>
<evidence type="ECO:0008006" key="12">
    <source>
        <dbReference type="Google" id="ProtNLM"/>
    </source>
</evidence>
<accession>A0A395V3S9</accession>
<dbReference type="EMBL" id="QROF01000002">
    <property type="protein sequence ID" value="RHL07000.1"/>
    <property type="molecule type" value="Genomic_DNA"/>
</dbReference>
<evidence type="ECO:0000313" key="4">
    <source>
        <dbReference type="EMBL" id="RGU19242.1"/>
    </source>
</evidence>
<evidence type="ECO:0000256" key="1">
    <source>
        <dbReference type="SAM" id="Phobius"/>
    </source>
</evidence>
<keyword evidence="1" id="KW-1133">Transmembrane helix</keyword>
<evidence type="ECO:0000313" key="7">
    <source>
        <dbReference type="Proteomes" id="UP000260717"/>
    </source>
</evidence>
<dbReference type="EMBL" id="QRON01000004">
    <property type="protein sequence ID" value="RHL28531.1"/>
    <property type="molecule type" value="Genomic_DNA"/>
</dbReference>
<feature type="transmembrane region" description="Helical" evidence="1">
    <location>
        <begin position="56"/>
        <end position="76"/>
    </location>
</feature>
<dbReference type="EMBL" id="QRUJ01000003">
    <property type="protein sequence ID" value="RGR55915.1"/>
    <property type="molecule type" value="Genomic_DNA"/>
</dbReference>
<dbReference type="Proteomes" id="UP000260717">
    <property type="component" value="Unassembled WGS sequence"/>
</dbReference>
<evidence type="ECO:0000313" key="11">
    <source>
        <dbReference type="Proteomes" id="UP000286181"/>
    </source>
</evidence>
<evidence type="ECO:0000313" key="5">
    <source>
        <dbReference type="EMBL" id="RHL07000.1"/>
    </source>
</evidence>
<name>A0A395V3S9_9FIRM</name>
<evidence type="ECO:0000313" key="8">
    <source>
        <dbReference type="Proteomes" id="UP000266066"/>
    </source>
</evidence>
<dbReference type="EMBL" id="QSTI01000004">
    <property type="protein sequence ID" value="RGM51577.1"/>
    <property type="molecule type" value="Genomic_DNA"/>
</dbReference>
<proteinExistence type="predicted"/>
<reference evidence="7 8" key="1">
    <citation type="submission" date="2018-08" db="EMBL/GenBank/DDBJ databases">
        <title>A genome reference for cultivated species of the human gut microbiota.</title>
        <authorList>
            <person name="Zou Y."/>
            <person name="Xue W."/>
            <person name="Luo G."/>
        </authorList>
    </citation>
    <scope>NUCLEOTIDE SEQUENCE [LARGE SCALE GENOMIC DNA]</scope>
    <source>
        <strain evidence="4 10">AF17-27</strain>
        <strain evidence="3 8">AF25-15</strain>
        <strain evidence="6 9">AF38-24</strain>
        <strain evidence="5 11">AF39-14AC</strain>
        <strain evidence="2 7">OM08-12AT</strain>
    </source>
</reference>
<evidence type="ECO:0000313" key="9">
    <source>
        <dbReference type="Proteomes" id="UP000283297"/>
    </source>
</evidence>
<evidence type="ECO:0000313" key="6">
    <source>
        <dbReference type="EMBL" id="RHL28531.1"/>
    </source>
</evidence>
<sequence length="77" mass="7640">MEIVLNNGFYEMMYDEVMIVEGGINWDLVGGTIATGGGAYIGAKIGASVGTAGGPVGTVVGGLIGGAAGAIIYSLWD</sequence>
<evidence type="ECO:0000313" key="10">
    <source>
        <dbReference type="Proteomes" id="UP000283765"/>
    </source>
</evidence>
<dbReference type="Proteomes" id="UP000283765">
    <property type="component" value="Unassembled WGS sequence"/>
</dbReference>
<dbReference type="EMBL" id="QRXR01000042">
    <property type="protein sequence ID" value="RGU19242.1"/>
    <property type="molecule type" value="Genomic_DNA"/>
</dbReference>
<dbReference type="Proteomes" id="UP000266066">
    <property type="component" value="Unassembled WGS sequence"/>
</dbReference>
<evidence type="ECO:0000313" key="3">
    <source>
        <dbReference type="EMBL" id="RGR55915.1"/>
    </source>
</evidence>
<keyword evidence="1" id="KW-0472">Membrane</keyword>
<gene>
    <name evidence="6" type="ORF">DW028_07725</name>
    <name evidence="5" type="ORF">DW038_03450</name>
    <name evidence="4" type="ORF">DWW89_15815</name>
    <name evidence="3" type="ORF">DWY38_04110</name>
    <name evidence="2" type="ORF">DXC13_04290</name>
</gene>
<comment type="caution">
    <text evidence="3">The sequence shown here is derived from an EMBL/GenBank/DDBJ whole genome shotgun (WGS) entry which is preliminary data.</text>
</comment>
<dbReference type="Proteomes" id="UP000283297">
    <property type="component" value="Unassembled WGS sequence"/>
</dbReference>
<keyword evidence="1" id="KW-0812">Transmembrane</keyword>
<dbReference type="Proteomes" id="UP000286181">
    <property type="component" value="Unassembled WGS sequence"/>
</dbReference>
<dbReference type="AlphaFoldDB" id="A0A395V3S9"/>
<evidence type="ECO:0000313" key="2">
    <source>
        <dbReference type="EMBL" id="RGM51577.1"/>
    </source>
</evidence>